<feature type="chain" id="PRO_5006154464" evidence="2">
    <location>
        <begin position="25"/>
        <end position="126"/>
    </location>
</feature>
<protein>
    <submittedName>
        <fullName evidence="3">Uncharacterized protein, isoform B</fullName>
    </submittedName>
</protein>
<feature type="signal peptide" evidence="2">
    <location>
        <begin position="1"/>
        <end position="24"/>
    </location>
</feature>
<evidence type="ECO:0000256" key="2">
    <source>
        <dbReference type="SAM" id="SignalP"/>
    </source>
</evidence>
<dbReference type="Proteomes" id="UP000007801">
    <property type="component" value="Unassembled WGS sequence"/>
</dbReference>
<gene>
    <name evidence="3" type="primary">Dana\GF18282</name>
    <name evidence="3" type="synonym">dana_GLEANR_19541</name>
    <name evidence="3" type="ORF">GF18282</name>
</gene>
<dbReference type="FunCoup" id="A0A0P8YF67">
    <property type="interactions" value="33"/>
</dbReference>
<sequence length="126" mass="14643">MFCFSFQYLWLILLFSFWIQQSQAVTHVIYEFHIREAGAEREEKGELKNNSTDSRAEPELKITGKRYGSSVILGKNPEKDNNYIFVENATYFADDSGYHVKYNYTIERVPDLDSRLNGQTLKTTVG</sequence>
<accession>A0A0P8YF67</accession>
<feature type="region of interest" description="Disordered" evidence="1">
    <location>
        <begin position="39"/>
        <end position="59"/>
    </location>
</feature>
<keyword evidence="2" id="KW-0732">Signal</keyword>
<name>A0A0P8YF67_DROAN</name>
<evidence type="ECO:0000313" key="4">
    <source>
        <dbReference type="Proteomes" id="UP000007801"/>
    </source>
</evidence>
<keyword evidence="4" id="KW-1185">Reference proteome</keyword>
<dbReference type="OrthoDB" id="8032477at2759"/>
<organism evidence="3 4">
    <name type="scientific">Drosophila ananassae</name>
    <name type="common">Fruit fly</name>
    <dbReference type="NCBI Taxonomy" id="7217"/>
    <lineage>
        <taxon>Eukaryota</taxon>
        <taxon>Metazoa</taxon>
        <taxon>Ecdysozoa</taxon>
        <taxon>Arthropoda</taxon>
        <taxon>Hexapoda</taxon>
        <taxon>Insecta</taxon>
        <taxon>Pterygota</taxon>
        <taxon>Neoptera</taxon>
        <taxon>Endopterygota</taxon>
        <taxon>Diptera</taxon>
        <taxon>Brachycera</taxon>
        <taxon>Muscomorpha</taxon>
        <taxon>Ephydroidea</taxon>
        <taxon>Drosophilidae</taxon>
        <taxon>Drosophila</taxon>
        <taxon>Sophophora</taxon>
    </lineage>
</organism>
<evidence type="ECO:0000313" key="3">
    <source>
        <dbReference type="EMBL" id="KPU80046.1"/>
    </source>
</evidence>
<proteinExistence type="predicted"/>
<dbReference type="InParanoid" id="A0A0P8YF67"/>
<evidence type="ECO:0000256" key="1">
    <source>
        <dbReference type="SAM" id="MobiDB-lite"/>
    </source>
</evidence>
<dbReference type="EMBL" id="CH902617">
    <property type="protein sequence ID" value="KPU80046.1"/>
    <property type="molecule type" value="Genomic_DNA"/>
</dbReference>
<dbReference type="AlphaFoldDB" id="A0A0P8YF67"/>
<reference evidence="3 4" key="1">
    <citation type="journal article" date="2007" name="Nature">
        <title>Evolution of genes and genomes on the Drosophila phylogeny.</title>
        <authorList>
            <consortium name="Drosophila 12 Genomes Consortium"/>
            <person name="Clark A.G."/>
            <person name="Eisen M.B."/>
            <person name="Smith D.R."/>
            <person name="Bergman C.M."/>
            <person name="Oliver B."/>
            <person name="Markow T.A."/>
            <person name="Kaufman T.C."/>
            <person name="Kellis M."/>
            <person name="Gelbart W."/>
            <person name="Iyer V.N."/>
            <person name="Pollard D.A."/>
            <person name="Sackton T.B."/>
            <person name="Larracuente A.M."/>
            <person name="Singh N.D."/>
            <person name="Abad J.P."/>
            <person name="Abt D.N."/>
            <person name="Adryan B."/>
            <person name="Aguade M."/>
            <person name="Akashi H."/>
            <person name="Anderson W.W."/>
            <person name="Aquadro C.F."/>
            <person name="Ardell D.H."/>
            <person name="Arguello R."/>
            <person name="Artieri C.G."/>
            <person name="Barbash D.A."/>
            <person name="Barker D."/>
            <person name="Barsanti P."/>
            <person name="Batterham P."/>
            <person name="Batzoglou S."/>
            <person name="Begun D."/>
            <person name="Bhutkar A."/>
            <person name="Blanco E."/>
            <person name="Bosak S.A."/>
            <person name="Bradley R.K."/>
            <person name="Brand A.D."/>
            <person name="Brent M.R."/>
            <person name="Brooks A.N."/>
            <person name="Brown R.H."/>
            <person name="Butlin R.K."/>
            <person name="Caggese C."/>
            <person name="Calvi B.R."/>
            <person name="Bernardo de Carvalho A."/>
            <person name="Caspi A."/>
            <person name="Castrezana S."/>
            <person name="Celniker S.E."/>
            <person name="Chang J.L."/>
            <person name="Chapple C."/>
            <person name="Chatterji S."/>
            <person name="Chinwalla A."/>
            <person name="Civetta A."/>
            <person name="Clifton S.W."/>
            <person name="Comeron J.M."/>
            <person name="Costello J.C."/>
            <person name="Coyne J.A."/>
            <person name="Daub J."/>
            <person name="David R.G."/>
            <person name="Delcher A.L."/>
            <person name="Delehaunty K."/>
            <person name="Do C.B."/>
            <person name="Ebling H."/>
            <person name="Edwards K."/>
            <person name="Eickbush T."/>
            <person name="Evans J.D."/>
            <person name="Filipski A."/>
            <person name="Findeiss S."/>
            <person name="Freyhult E."/>
            <person name="Fulton L."/>
            <person name="Fulton R."/>
            <person name="Garcia A.C."/>
            <person name="Gardiner A."/>
            <person name="Garfield D.A."/>
            <person name="Garvin B.E."/>
            <person name="Gibson G."/>
            <person name="Gilbert D."/>
            <person name="Gnerre S."/>
            <person name="Godfrey J."/>
            <person name="Good R."/>
            <person name="Gotea V."/>
            <person name="Gravely B."/>
            <person name="Greenberg A.J."/>
            <person name="Griffiths-Jones S."/>
            <person name="Gross S."/>
            <person name="Guigo R."/>
            <person name="Gustafson E.A."/>
            <person name="Haerty W."/>
            <person name="Hahn M.W."/>
            <person name="Halligan D.L."/>
            <person name="Halpern A.L."/>
            <person name="Halter G.M."/>
            <person name="Han M.V."/>
            <person name="Heger A."/>
            <person name="Hillier L."/>
            <person name="Hinrichs A.S."/>
            <person name="Holmes I."/>
            <person name="Hoskins R.A."/>
            <person name="Hubisz M.J."/>
            <person name="Hultmark D."/>
            <person name="Huntley M.A."/>
            <person name="Jaffe D.B."/>
            <person name="Jagadeeshan S."/>
            <person name="Jeck W.R."/>
            <person name="Johnson J."/>
            <person name="Jones C.D."/>
            <person name="Jordan W.C."/>
            <person name="Karpen G.H."/>
            <person name="Kataoka E."/>
            <person name="Keightley P.D."/>
            <person name="Kheradpour P."/>
            <person name="Kirkness E.F."/>
            <person name="Koerich L.B."/>
            <person name="Kristiansen K."/>
            <person name="Kudrna D."/>
            <person name="Kulathinal R.J."/>
            <person name="Kumar S."/>
            <person name="Kwok R."/>
            <person name="Lander E."/>
            <person name="Langley C.H."/>
            <person name="Lapoint R."/>
            <person name="Lazzaro B.P."/>
            <person name="Lee S.J."/>
            <person name="Levesque L."/>
            <person name="Li R."/>
            <person name="Lin C.F."/>
            <person name="Lin M.F."/>
            <person name="Lindblad-Toh K."/>
            <person name="Llopart A."/>
            <person name="Long M."/>
            <person name="Low L."/>
            <person name="Lozovsky E."/>
            <person name="Lu J."/>
            <person name="Luo M."/>
            <person name="Machado C.A."/>
            <person name="Makalowski W."/>
            <person name="Marzo M."/>
            <person name="Matsuda M."/>
            <person name="Matzkin L."/>
            <person name="McAllister B."/>
            <person name="McBride C.S."/>
            <person name="McKernan B."/>
            <person name="McKernan K."/>
            <person name="Mendez-Lago M."/>
            <person name="Minx P."/>
            <person name="Mollenhauer M.U."/>
            <person name="Montooth K."/>
            <person name="Mount S.M."/>
            <person name="Mu X."/>
            <person name="Myers E."/>
            <person name="Negre B."/>
            <person name="Newfeld S."/>
            <person name="Nielsen R."/>
            <person name="Noor M.A."/>
            <person name="O'Grady P."/>
            <person name="Pachter L."/>
            <person name="Papaceit M."/>
            <person name="Parisi M.J."/>
            <person name="Parisi M."/>
            <person name="Parts L."/>
            <person name="Pedersen J.S."/>
            <person name="Pesole G."/>
            <person name="Phillippy A.M."/>
            <person name="Ponting C.P."/>
            <person name="Pop M."/>
            <person name="Porcelli D."/>
            <person name="Powell J.R."/>
            <person name="Prohaska S."/>
            <person name="Pruitt K."/>
            <person name="Puig M."/>
            <person name="Quesneville H."/>
            <person name="Ram K.R."/>
            <person name="Rand D."/>
            <person name="Rasmussen M.D."/>
            <person name="Reed L.K."/>
            <person name="Reenan R."/>
            <person name="Reily A."/>
            <person name="Remington K.A."/>
            <person name="Rieger T.T."/>
            <person name="Ritchie M.G."/>
            <person name="Robin C."/>
            <person name="Rogers Y.H."/>
            <person name="Rohde C."/>
            <person name="Rozas J."/>
            <person name="Rubenfield M.J."/>
            <person name="Ruiz A."/>
            <person name="Russo S."/>
            <person name="Salzberg S.L."/>
            <person name="Sanchez-Gracia A."/>
            <person name="Saranga D.J."/>
            <person name="Sato H."/>
            <person name="Schaeffer S.W."/>
            <person name="Schatz M.C."/>
            <person name="Schlenke T."/>
            <person name="Schwartz R."/>
            <person name="Segarra C."/>
            <person name="Singh R.S."/>
            <person name="Sirot L."/>
            <person name="Sirota M."/>
            <person name="Sisneros N.B."/>
            <person name="Smith C.D."/>
            <person name="Smith T.F."/>
            <person name="Spieth J."/>
            <person name="Stage D.E."/>
            <person name="Stark A."/>
            <person name="Stephan W."/>
            <person name="Strausberg R.L."/>
            <person name="Strempel S."/>
            <person name="Sturgill D."/>
            <person name="Sutton G."/>
            <person name="Sutton G.G."/>
            <person name="Tao W."/>
            <person name="Teichmann S."/>
            <person name="Tobari Y.N."/>
            <person name="Tomimura Y."/>
            <person name="Tsolas J.M."/>
            <person name="Valente V.L."/>
            <person name="Venter E."/>
            <person name="Venter J.C."/>
            <person name="Vicario S."/>
            <person name="Vieira F.G."/>
            <person name="Vilella A.J."/>
            <person name="Villasante A."/>
            <person name="Walenz B."/>
            <person name="Wang J."/>
            <person name="Wasserman M."/>
            <person name="Watts T."/>
            <person name="Wilson D."/>
            <person name="Wilson R.K."/>
            <person name="Wing R.A."/>
            <person name="Wolfner M.F."/>
            <person name="Wong A."/>
            <person name="Wong G.K."/>
            <person name="Wu C.I."/>
            <person name="Wu G."/>
            <person name="Yamamoto D."/>
            <person name="Yang H.P."/>
            <person name="Yang S.P."/>
            <person name="Yorke J.A."/>
            <person name="Yoshida K."/>
            <person name="Zdobnov E."/>
            <person name="Zhang P."/>
            <person name="Zhang Y."/>
            <person name="Zimin A.V."/>
            <person name="Baldwin J."/>
            <person name="Abdouelleil A."/>
            <person name="Abdulkadir J."/>
            <person name="Abebe A."/>
            <person name="Abera B."/>
            <person name="Abreu J."/>
            <person name="Acer S.C."/>
            <person name="Aftuck L."/>
            <person name="Alexander A."/>
            <person name="An P."/>
            <person name="Anderson E."/>
            <person name="Anderson S."/>
            <person name="Arachi H."/>
            <person name="Azer M."/>
            <person name="Bachantsang P."/>
            <person name="Barry A."/>
            <person name="Bayul T."/>
            <person name="Berlin A."/>
            <person name="Bessette D."/>
            <person name="Bloom T."/>
            <person name="Blye J."/>
            <person name="Boguslavskiy L."/>
            <person name="Bonnet C."/>
            <person name="Boukhgalter B."/>
            <person name="Bourzgui I."/>
            <person name="Brown A."/>
            <person name="Cahill P."/>
            <person name="Channer S."/>
            <person name="Cheshatsang Y."/>
            <person name="Chuda L."/>
            <person name="Citroen M."/>
            <person name="Collymore A."/>
            <person name="Cooke P."/>
            <person name="Costello M."/>
            <person name="D'Aco K."/>
            <person name="Daza R."/>
            <person name="De Haan G."/>
            <person name="DeGray S."/>
            <person name="DeMaso C."/>
            <person name="Dhargay N."/>
            <person name="Dooley K."/>
            <person name="Dooley E."/>
            <person name="Doricent M."/>
            <person name="Dorje P."/>
            <person name="Dorjee K."/>
            <person name="Dupes A."/>
            <person name="Elong R."/>
            <person name="Falk J."/>
            <person name="Farina A."/>
            <person name="Faro S."/>
            <person name="Ferguson D."/>
            <person name="Fisher S."/>
            <person name="Foley C.D."/>
            <person name="Franke A."/>
            <person name="Friedrich D."/>
            <person name="Gadbois L."/>
            <person name="Gearin G."/>
            <person name="Gearin C.R."/>
            <person name="Giannoukos G."/>
            <person name="Goode T."/>
            <person name="Graham J."/>
            <person name="Grandbois E."/>
            <person name="Grewal S."/>
            <person name="Gyaltsen K."/>
            <person name="Hafez N."/>
            <person name="Hagos B."/>
            <person name="Hall J."/>
            <person name="Henson C."/>
            <person name="Hollinger A."/>
            <person name="Honan T."/>
            <person name="Huard M.D."/>
            <person name="Hughes L."/>
            <person name="Hurhula B."/>
            <person name="Husby M.E."/>
            <person name="Kamat A."/>
            <person name="Kanga B."/>
            <person name="Kashin S."/>
            <person name="Khazanovich D."/>
            <person name="Kisner P."/>
            <person name="Lance K."/>
            <person name="Lara M."/>
            <person name="Lee W."/>
            <person name="Lennon N."/>
            <person name="Letendre F."/>
            <person name="LeVine R."/>
            <person name="Lipovsky A."/>
            <person name="Liu X."/>
            <person name="Liu J."/>
            <person name="Liu S."/>
            <person name="Lokyitsang T."/>
            <person name="Lokyitsang Y."/>
            <person name="Lubonja R."/>
            <person name="Lui A."/>
            <person name="MacDonald P."/>
            <person name="Magnisalis V."/>
            <person name="Maru K."/>
            <person name="Matthews C."/>
            <person name="McCusker W."/>
            <person name="McDonough S."/>
            <person name="Mehta T."/>
            <person name="Meldrim J."/>
            <person name="Meneus L."/>
            <person name="Mihai O."/>
            <person name="Mihalev A."/>
            <person name="Mihova T."/>
            <person name="Mittelman R."/>
            <person name="Mlenga V."/>
            <person name="Montmayeur A."/>
            <person name="Mulrain L."/>
            <person name="Navidi A."/>
            <person name="Naylor J."/>
            <person name="Negash T."/>
            <person name="Nguyen T."/>
            <person name="Nguyen N."/>
            <person name="Nicol R."/>
            <person name="Norbu C."/>
            <person name="Norbu N."/>
            <person name="Novod N."/>
            <person name="O'Neill B."/>
            <person name="Osman S."/>
            <person name="Markiewicz E."/>
            <person name="Oyono O.L."/>
            <person name="Patti C."/>
            <person name="Phunkhang P."/>
            <person name="Pierre F."/>
            <person name="Priest M."/>
            <person name="Raghuraman S."/>
            <person name="Rege F."/>
            <person name="Reyes R."/>
            <person name="Rise C."/>
            <person name="Rogov P."/>
            <person name="Ross K."/>
            <person name="Ryan E."/>
            <person name="Settipalli S."/>
            <person name="Shea T."/>
            <person name="Sherpa N."/>
            <person name="Shi L."/>
            <person name="Shih D."/>
            <person name="Sparrow T."/>
            <person name="Spaulding J."/>
            <person name="Stalker J."/>
            <person name="Stange-Thomann N."/>
            <person name="Stavropoulos S."/>
            <person name="Stone C."/>
            <person name="Strader C."/>
            <person name="Tesfaye S."/>
            <person name="Thomson T."/>
            <person name="Thoulutsang Y."/>
            <person name="Thoulutsang D."/>
            <person name="Topham K."/>
            <person name="Topping I."/>
            <person name="Tsamla T."/>
            <person name="Vassiliev H."/>
            <person name="Vo A."/>
            <person name="Wangchuk T."/>
            <person name="Wangdi T."/>
            <person name="Weiand M."/>
            <person name="Wilkinson J."/>
            <person name="Wilson A."/>
            <person name="Yadav S."/>
            <person name="Young G."/>
            <person name="Yu Q."/>
            <person name="Zembek L."/>
            <person name="Zhong D."/>
            <person name="Zimmer A."/>
            <person name="Zwirko Z."/>
            <person name="Jaffe D.B."/>
            <person name="Alvarez P."/>
            <person name="Brockman W."/>
            <person name="Butler J."/>
            <person name="Chin C."/>
            <person name="Gnerre S."/>
            <person name="Grabherr M."/>
            <person name="Kleber M."/>
            <person name="Mauceli E."/>
            <person name="MacCallum I."/>
        </authorList>
    </citation>
    <scope>NUCLEOTIDE SEQUENCE [LARGE SCALE GENOMIC DNA]</scope>
    <source>
        <strain evidence="4">Tucson 14024-0371.13</strain>
    </source>
</reference>